<reference evidence="2" key="1">
    <citation type="submission" date="2020-11" db="EMBL/GenBank/DDBJ databases">
        <authorList>
            <consortium name="DOE Joint Genome Institute"/>
            <person name="Ahrendt S."/>
            <person name="Riley R."/>
            <person name="Andreopoulos W."/>
            <person name="Labutti K."/>
            <person name="Pangilinan J."/>
            <person name="Ruiz-Duenas F.J."/>
            <person name="Barrasa J.M."/>
            <person name="Sanchez-Garcia M."/>
            <person name="Camarero S."/>
            <person name="Miyauchi S."/>
            <person name="Serrano A."/>
            <person name="Linde D."/>
            <person name="Babiker R."/>
            <person name="Drula E."/>
            <person name="Ayuso-Fernandez I."/>
            <person name="Pacheco R."/>
            <person name="Padilla G."/>
            <person name="Ferreira P."/>
            <person name="Barriuso J."/>
            <person name="Kellner H."/>
            <person name="Castanera R."/>
            <person name="Alfaro M."/>
            <person name="Ramirez L."/>
            <person name="Pisabarro A.G."/>
            <person name="Kuo A."/>
            <person name="Tritt A."/>
            <person name="Lipzen A."/>
            <person name="He G."/>
            <person name="Yan M."/>
            <person name="Ng V."/>
            <person name="Cullen D."/>
            <person name="Martin F."/>
            <person name="Rosso M.-N."/>
            <person name="Henrissat B."/>
            <person name="Hibbett D."/>
            <person name="Martinez A.T."/>
            <person name="Grigoriev I.V."/>
        </authorList>
    </citation>
    <scope>NUCLEOTIDE SEQUENCE</scope>
    <source>
        <strain evidence="2">CIRM-BRFM 674</strain>
    </source>
</reference>
<name>A0A9P5YRF3_9AGAR</name>
<feature type="transmembrane region" description="Helical" evidence="1">
    <location>
        <begin position="85"/>
        <end position="105"/>
    </location>
</feature>
<evidence type="ECO:0000256" key="1">
    <source>
        <dbReference type="SAM" id="Phobius"/>
    </source>
</evidence>
<comment type="caution">
    <text evidence="2">The sequence shown here is derived from an EMBL/GenBank/DDBJ whole genome shotgun (WGS) entry which is preliminary data.</text>
</comment>
<keyword evidence="1" id="KW-0812">Transmembrane</keyword>
<evidence type="ECO:0008006" key="4">
    <source>
        <dbReference type="Google" id="ProtNLM"/>
    </source>
</evidence>
<protein>
    <recommendedName>
        <fullName evidence="4">MARVEL domain-containing protein</fullName>
    </recommendedName>
</protein>
<evidence type="ECO:0000313" key="2">
    <source>
        <dbReference type="EMBL" id="KAF9473370.1"/>
    </source>
</evidence>
<organism evidence="2 3">
    <name type="scientific">Pholiota conissans</name>
    <dbReference type="NCBI Taxonomy" id="109636"/>
    <lineage>
        <taxon>Eukaryota</taxon>
        <taxon>Fungi</taxon>
        <taxon>Dikarya</taxon>
        <taxon>Basidiomycota</taxon>
        <taxon>Agaricomycotina</taxon>
        <taxon>Agaricomycetes</taxon>
        <taxon>Agaricomycetidae</taxon>
        <taxon>Agaricales</taxon>
        <taxon>Agaricineae</taxon>
        <taxon>Strophariaceae</taxon>
        <taxon>Pholiota</taxon>
    </lineage>
</organism>
<keyword evidence="3" id="KW-1185">Reference proteome</keyword>
<feature type="transmembrane region" description="Helical" evidence="1">
    <location>
        <begin position="165"/>
        <end position="186"/>
    </location>
</feature>
<sequence>MAPREHAFSLLVTVADDFPWDRAEKKEQVEDNRWFVPSARAYLFMGMFIFIFMLTCVELGLVSYQIHKYGRFAENYASLQYKNSLGLLLCAVLISLLLCIGHYWIAVGFTAFVSLILAVFFGTVAGIIRTATPFRGTSCGNAVDLYPVKWQPYVGECRRIIAMEAFAWTLWALYIFLMIGCLSYIFRITVRPTPGKYYWSPTHAVPSYV</sequence>
<dbReference type="OrthoDB" id="2558918at2759"/>
<dbReference type="Proteomes" id="UP000807469">
    <property type="component" value="Unassembled WGS sequence"/>
</dbReference>
<dbReference type="AlphaFoldDB" id="A0A9P5YRF3"/>
<keyword evidence="1" id="KW-1133">Transmembrane helix</keyword>
<evidence type="ECO:0000313" key="3">
    <source>
        <dbReference type="Proteomes" id="UP000807469"/>
    </source>
</evidence>
<keyword evidence="1" id="KW-0472">Membrane</keyword>
<gene>
    <name evidence="2" type="ORF">BDN70DRAFT_937487</name>
</gene>
<accession>A0A9P5YRF3</accession>
<proteinExistence type="predicted"/>
<feature type="transmembrane region" description="Helical" evidence="1">
    <location>
        <begin position="111"/>
        <end position="128"/>
    </location>
</feature>
<feature type="transmembrane region" description="Helical" evidence="1">
    <location>
        <begin position="41"/>
        <end position="64"/>
    </location>
</feature>
<dbReference type="EMBL" id="MU155448">
    <property type="protein sequence ID" value="KAF9473370.1"/>
    <property type="molecule type" value="Genomic_DNA"/>
</dbReference>